<sequence length="455" mass="47913">MSDVVANPQTTAVGESKSARKKKAKAGVAAPAVPVQEKTSSEVGSVEPGKTNGVDGGENSYIKELQKQIRNINKKLNAMQKVDAIIEANPGVSLDDLVASRKINADQRASALKKPTLQAQLQQIEEQITQYKKFAQEYEDRIARQKEQLQAAHQEELDKLRETLKEEAAQESRKAFREKLLTLSRFLMAAATRRQTEEGGELSEAFEGALLAVYGGDAAAVTAMENITEGTEDTVVSTQGVPLTITFAQVKQASLAEAPFAAEEAWVDDVAQSQAAPPEAEETTAEAPTEIIAEGQQTGGAAADTEVPSAPAVTSVDAGAANPAAEEQWDKPASGTDEPLAESFEMVPRDPSETETPAAAAPVSSVQSWADDAQEAPAGAPATTAPNDGFSEVHHHRGGRGRGGFHGGYRGRGGPRGGDGRGRGGRGGRGRGDFRGGRGGFRAAPRGGELQPQQQ</sequence>
<feature type="region of interest" description="Disordered" evidence="2">
    <location>
        <begin position="296"/>
        <end position="455"/>
    </location>
</feature>
<proteinExistence type="predicted"/>
<evidence type="ECO:0000313" key="5">
    <source>
        <dbReference type="Proteomes" id="UP000800097"/>
    </source>
</evidence>
<evidence type="ECO:0000256" key="1">
    <source>
        <dbReference type="SAM" id="Coils"/>
    </source>
</evidence>
<dbReference type="RefSeq" id="XP_033649448.1">
    <property type="nucleotide sequence ID" value="XM_033799334.1"/>
</dbReference>
<feature type="compositionally biased region" description="Gly residues" evidence="2">
    <location>
        <begin position="401"/>
        <end position="417"/>
    </location>
</feature>
<dbReference type="GeneID" id="54552509"/>
<dbReference type="EMBL" id="ML986530">
    <property type="protein sequence ID" value="KAF2271909.1"/>
    <property type="molecule type" value="Genomic_DNA"/>
</dbReference>
<dbReference type="AlphaFoldDB" id="A0A6A6J9J7"/>
<feature type="compositionally biased region" description="Low complexity" evidence="2">
    <location>
        <begin position="26"/>
        <end position="35"/>
    </location>
</feature>
<dbReference type="Pfam" id="PF26434">
    <property type="entry name" value="YAG7_C"/>
    <property type="match status" value="1"/>
</dbReference>
<dbReference type="OrthoDB" id="5399559at2759"/>
<reference evidence="4" key="1">
    <citation type="journal article" date="2020" name="Stud. Mycol.">
        <title>101 Dothideomycetes genomes: a test case for predicting lifestyles and emergence of pathogens.</title>
        <authorList>
            <person name="Haridas S."/>
            <person name="Albert R."/>
            <person name="Binder M."/>
            <person name="Bloem J."/>
            <person name="Labutti K."/>
            <person name="Salamov A."/>
            <person name="Andreopoulos B."/>
            <person name="Baker S."/>
            <person name="Barry K."/>
            <person name="Bills G."/>
            <person name="Bluhm B."/>
            <person name="Cannon C."/>
            <person name="Castanera R."/>
            <person name="Culley D."/>
            <person name="Daum C."/>
            <person name="Ezra D."/>
            <person name="Gonzalez J."/>
            <person name="Henrissat B."/>
            <person name="Kuo A."/>
            <person name="Liang C."/>
            <person name="Lipzen A."/>
            <person name="Lutzoni F."/>
            <person name="Magnuson J."/>
            <person name="Mondo S."/>
            <person name="Nolan M."/>
            <person name="Ohm R."/>
            <person name="Pangilinan J."/>
            <person name="Park H.-J."/>
            <person name="Ramirez L."/>
            <person name="Alfaro M."/>
            <person name="Sun H."/>
            <person name="Tritt A."/>
            <person name="Yoshinaga Y."/>
            <person name="Zwiers L.-H."/>
            <person name="Turgeon B."/>
            <person name="Goodwin S."/>
            <person name="Spatafora J."/>
            <person name="Crous P."/>
            <person name="Grigoriev I."/>
        </authorList>
    </citation>
    <scope>NUCLEOTIDE SEQUENCE</scope>
    <source>
        <strain evidence="4">CBS 379.55</strain>
    </source>
</reference>
<dbReference type="Proteomes" id="UP000800097">
    <property type="component" value="Unassembled WGS sequence"/>
</dbReference>
<keyword evidence="5" id="KW-1185">Reference proteome</keyword>
<protein>
    <recommendedName>
        <fullName evidence="3">YAG7-like dimerisation domain-containing protein</fullName>
    </recommendedName>
</protein>
<evidence type="ECO:0000256" key="2">
    <source>
        <dbReference type="SAM" id="MobiDB-lite"/>
    </source>
</evidence>
<feature type="domain" description="YAG7-like dimerisation" evidence="3">
    <location>
        <begin position="174"/>
        <end position="255"/>
    </location>
</feature>
<keyword evidence="1" id="KW-0175">Coiled coil</keyword>
<dbReference type="InterPro" id="IPR058602">
    <property type="entry name" value="YAG7_dimerisation_dom"/>
</dbReference>
<feature type="compositionally biased region" description="Low complexity" evidence="2">
    <location>
        <begin position="354"/>
        <end position="366"/>
    </location>
</feature>
<feature type="coiled-coil region" evidence="1">
    <location>
        <begin position="117"/>
        <end position="174"/>
    </location>
</feature>
<accession>A0A6A6J9J7</accession>
<gene>
    <name evidence="4" type="ORF">EI97DRAFT_437390</name>
</gene>
<evidence type="ECO:0000313" key="4">
    <source>
        <dbReference type="EMBL" id="KAF2271909.1"/>
    </source>
</evidence>
<organism evidence="4 5">
    <name type="scientific">Westerdykella ornata</name>
    <dbReference type="NCBI Taxonomy" id="318751"/>
    <lineage>
        <taxon>Eukaryota</taxon>
        <taxon>Fungi</taxon>
        <taxon>Dikarya</taxon>
        <taxon>Ascomycota</taxon>
        <taxon>Pezizomycotina</taxon>
        <taxon>Dothideomycetes</taxon>
        <taxon>Pleosporomycetidae</taxon>
        <taxon>Pleosporales</taxon>
        <taxon>Sporormiaceae</taxon>
        <taxon>Westerdykella</taxon>
    </lineage>
</organism>
<feature type="compositionally biased region" description="Low complexity" evidence="2">
    <location>
        <begin position="375"/>
        <end position="388"/>
    </location>
</feature>
<feature type="region of interest" description="Disordered" evidence="2">
    <location>
        <begin position="1"/>
        <end position="59"/>
    </location>
</feature>
<name>A0A6A6J9J7_WESOR</name>
<evidence type="ECO:0000259" key="3">
    <source>
        <dbReference type="Pfam" id="PF26434"/>
    </source>
</evidence>